<dbReference type="OrthoDB" id="1642657at2759"/>
<name>A0A1R3H0D6_9ROSI</name>
<evidence type="ECO:0000259" key="2">
    <source>
        <dbReference type="Pfam" id="PF07777"/>
    </source>
</evidence>
<dbReference type="STRING" id="93759.A0A1R3H0D6"/>
<keyword evidence="4" id="KW-1185">Reference proteome</keyword>
<dbReference type="InterPro" id="IPR012900">
    <property type="entry name" value="MFMR"/>
</dbReference>
<proteinExistence type="predicted"/>
<reference evidence="4" key="1">
    <citation type="submission" date="2013-09" db="EMBL/GenBank/DDBJ databases">
        <title>Corchorus olitorius genome sequencing.</title>
        <authorList>
            <person name="Alam M."/>
            <person name="Haque M.S."/>
            <person name="Islam M.S."/>
            <person name="Emdad E.M."/>
            <person name="Islam M.M."/>
            <person name="Ahmed B."/>
            <person name="Halim A."/>
            <person name="Hossen Q.M.M."/>
            <person name="Hossain M.Z."/>
            <person name="Ahmed R."/>
            <person name="Khan M.M."/>
            <person name="Islam R."/>
            <person name="Rashid M.M."/>
            <person name="Khan S.A."/>
            <person name="Rahman M.S."/>
            <person name="Alam M."/>
            <person name="Yahiya A.S."/>
            <person name="Khan M.S."/>
            <person name="Azam M.S."/>
            <person name="Haque T."/>
            <person name="Lashkar M.Z.H."/>
            <person name="Akhand A.I."/>
            <person name="Morshed G."/>
            <person name="Roy S."/>
            <person name="Uddin K.S."/>
            <person name="Rabeya T."/>
            <person name="Hossain A.S."/>
            <person name="Chowdhury A."/>
            <person name="Snigdha A.R."/>
            <person name="Mortoza M.S."/>
            <person name="Matin S.A."/>
            <person name="Hoque S.M.E."/>
            <person name="Islam M.K."/>
            <person name="Roy D.K."/>
            <person name="Haider R."/>
            <person name="Moosa M.M."/>
            <person name="Elias S.M."/>
            <person name="Hasan A.M."/>
            <person name="Jahan S."/>
            <person name="Shafiuddin M."/>
            <person name="Mahmood N."/>
            <person name="Shommy N.S."/>
        </authorList>
    </citation>
    <scope>NUCLEOTIDE SEQUENCE [LARGE SCALE GENOMIC DNA]</scope>
    <source>
        <strain evidence="4">cv. O-4</strain>
    </source>
</reference>
<accession>A0A1R3H0D6</accession>
<protein>
    <submittedName>
        <fullName evidence="3">G-box binding, MFMR</fullName>
    </submittedName>
</protein>
<evidence type="ECO:0000256" key="1">
    <source>
        <dbReference type="SAM" id="MobiDB-lite"/>
    </source>
</evidence>
<dbReference type="EMBL" id="AWUE01021048">
    <property type="protein sequence ID" value="OMO63814.1"/>
    <property type="molecule type" value="Genomic_DNA"/>
</dbReference>
<feature type="domain" description="G-box binding protein multifunctional mosaic region" evidence="2">
    <location>
        <begin position="124"/>
        <end position="153"/>
    </location>
</feature>
<organism evidence="3 4">
    <name type="scientific">Corchorus olitorius</name>
    <dbReference type="NCBI Taxonomy" id="93759"/>
    <lineage>
        <taxon>Eukaryota</taxon>
        <taxon>Viridiplantae</taxon>
        <taxon>Streptophyta</taxon>
        <taxon>Embryophyta</taxon>
        <taxon>Tracheophyta</taxon>
        <taxon>Spermatophyta</taxon>
        <taxon>Magnoliopsida</taxon>
        <taxon>eudicotyledons</taxon>
        <taxon>Gunneridae</taxon>
        <taxon>Pentapetalae</taxon>
        <taxon>rosids</taxon>
        <taxon>malvids</taxon>
        <taxon>Malvales</taxon>
        <taxon>Malvaceae</taxon>
        <taxon>Grewioideae</taxon>
        <taxon>Apeibeae</taxon>
        <taxon>Corchorus</taxon>
    </lineage>
</organism>
<dbReference type="Proteomes" id="UP000187203">
    <property type="component" value="Unassembled WGS sequence"/>
</dbReference>
<sequence length="234" mass="25112">MENYQVTQQQSRRTGGSNSESGHTQLGVSVHVRAEESTSVAASSSSAHFQGFGTDIESLGCKGQGSKSAKEDAEVMGNKVSFPSINLEEKAKTETPWLENSRIGERADALGQIIDTKGFSTEDEHIMPPHGTPLHPYDAMYPHGGIYAHPSIPLSMLMKWSNLGQGSYLFSPFAMPSPNGIVEASGNTPGSIEKDGEPSELKEKLSIQRSKGSLGSLNMITGKNNNPGNIRNFC</sequence>
<comment type="caution">
    <text evidence="3">The sequence shown here is derived from an EMBL/GenBank/DDBJ whole genome shotgun (WGS) entry which is preliminary data.</text>
</comment>
<dbReference type="AlphaFoldDB" id="A0A1R3H0D6"/>
<feature type="region of interest" description="Disordered" evidence="1">
    <location>
        <begin position="1"/>
        <end position="26"/>
    </location>
</feature>
<dbReference type="Pfam" id="PF16596">
    <property type="entry name" value="MFMR_assoc"/>
    <property type="match status" value="1"/>
</dbReference>
<evidence type="ECO:0000313" key="4">
    <source>
        <dbReference type="Proteomes" id="UP000187203"/>
    </source>
</evidence>
<evidence type="ECO:0000313" key="3">
    <source>
        <dbReference type="EMBL" id="OMO63814.1"/>
    </source>
</evidence>
<dbReference type="Pfam" id="PF07777">
    <property type="entry name" value="MFMR"/>
    <property type="match status" value="1"/>
</dbReference>
<gene>
    <name evidence="3" type="ORF">COLO4_32205</name>
</gene>